<feature type="binding site" description="axial binding residue" evidence="11">
    <location>
        <position position="237"/>
    </location>
    <ligand>
        <name>heme</name>
        <dbReference type="ChEBI" id="CHEBI:30413"/>
    </ligand>
    <ligandPart>
        <name>Fe</name>
        <dbReference type="ChEBI" id="CHEBI:18248"/>
    </ligandPart>
</feature>
<evidence type="ECO:0000256" key="2">
    <source>
        <dbReference type="ARBA" id="ARBA00004370"/>
    </source>
</evidence>
<keyword evidence="7 12" id="KW-0560">Oxidoreductase</keyword>
<keyword evidence="8 11" id="KW-0408">Iron</keyword>
<keyword evidence="14" id="KW-1185">Reference proteome</keyword>
<dbReference type="PRINTS" id="PR00463">
    <property type="entry name" value="EP450I"/>
</dbReference>
<dbReference type="Gene3D" id="1.10.630.10">
    <property type="entry name" value="Cytochrome P450"/>
    <property type="match status" value="1"/>
</dbReference>
<evidence type="ECO:0000256" key="12">
    <source>
        <dbReference type="RuleBase" id="RU000461"/>
    </source>
</evidence>
<evidence type="ECO:0000256" key="11">
    <source>
        <dbReference type="PIRSR" id="PIRSR602401-1"/>
    </source>
</evidence>
<keyword evidence="9 12" id="KW-0503">Monooxygenase</keyword>
<evidence type="ECO:0000256" key="7">
    <source>
        <dbReference type="ARBA" id="ARBA00023002"/>
    </source>
</evidence>
<evidence type="ECO:0000256" key="5">
    <source>
        <dbReference type="ARBA" id="ARBA00022723"/>
    </source>
</evidence>
<gene>
    <name evidence="13" type="ORF">Lalb_Chr23g0266771</name>
</gene>
<dbReference type="GO" id="GO:0016020">
    <property type="term" value="C:membrane"/>
    <property type="evidence" value="ECO:0007669"/>
    <property type="project" value="UniProtKB-SubCell"/>
</dbReference>
<dbReference type="InterPro" id="IPR001128">
    <property type="entry name" value="Cyt_P450"/>
</dbReference>
<evidence type="ECO:0000256" key="10">
    <source>
        <dbReference type="ARBA" id="ARBA00023136"/>
    </source>
</evidence>
<comment type="subcellular location">
    <subcellularLocation>
        <location evidence="2">Membrane</location>
    </subcellularLocation>
</comment>
<dbReference type="PANTHER" id="PTHR47947">
    <property type="entry name" value="CYTOCHROME P450 82C3-RELATED"/>
    <property type="match status" value="1"/>
</dbReference>
<dbReference type="InterPro" id="IPR050651">
    <property type="entry name" value="Plant_Cytochrome_P450_Monoox"/>
</dbReference>
<dbReference type="AlphaFoldDB" id="A0A6A4N664"/>
<evidence type="ECO:0000256" key="3">
    <source>
        <dbReference type="ARBA" id="ARBA00022617"/>
    </source>
</evidence>
<evidence type="ECO:0000256" key="6">
    <source>
        <dbReference type="ARBA" id="ARBA00022989"/>
    </source>
</evidence>
<keyword evidence="6" id="KW-1133">Transmembrane helix</keyword>
<name>A0A6A4N664_LUPAL</name>
<dbReference type="PRINTS" id="PR00385">
    <property type="entry name" value="P450"/>
</dbReference>
<dbReference type="PANTHER" id="PTHR47947:SF26">
    <property type="entry name" value="CYTOCHROME P450"/>
    <property type="match status" value="1"/>
</dbReference>
<evidence type="ECO:0000256" key="1">
    <source>
        <dbReference type="ARBA" id="ARBA00001971"/>
    </source>
</evidence>
<evidence type="ECO:0000256" key="4">
    <source>
        <dbReference type="ARBA" id="ARBA00022692"/>
    </source>
</evidence>
<proteinExistence type="inferred from homology"/>
<evidence type="ECO:0000313" key="13">
    <source>
        <dbReference type="EMBL" id="KAE9586775.1"/>
    </source>
</evidence>
<dbReference type="InterPro" id="IPR017972">
    <property type="entry name" value="Cyt_P450_CS"/>
</dbReference>
<dbReference type="SUPFAM" id="SSF48264">
    <property type="entry name" value="Cytochrome P450"/>
    <property type="match status" value="1"/>
</dbReference>
<comment type="caution">
    <text evidence="13">The sequence shown here is derived from an EMBL/GenBank/DDBJ whole genome shotgun (WGS) entry which is preliminary data.</text>
</comment>
<accession>A0A6A4N664</accession>
<comment type="similarity">
    <text evidence="12">Belongs to the cytochrome P450 family.</text>
</comment>
<dbReference type="EMBL" id="WOCE01000023">
    <property type="protein sequence ID" value="KAE9586775.1"/>
    <property type="molecule type" value="Genomic_DNA"/>
</dbReference>
<dbReference type="FunFam" id="1.10.630.10:FF:000157">
    <property type="entry name" value="Uncharacterized protein"/>
    <property type="match status" value="1"/>
</dbReference>
<dbReference type="GO" id="GO:0005506">
    <property type="term" value="F:iron ion binding"/>
    <property type="evidence" value="ECO:0007669"/>
    <property type="project" value="InterPro"/>
</dbReference>
<dbReference type="Proteomes" id="UP000447434">
    <property type="component" value="Chromosome 23"/>
</dbReference>
<dbReference type="InterPro" id="IPR002401">
    <property type="entry name" value="Cyt_P450_E_grp-I"/>
</dbReference>
<evidence type="ECO:0000256" key="8">
    <source>
        <dbReference type="ARBA" id="ARBA00023004"/>
    </source>
</evidence>
<evidence type="ECO:0000313" key="14">
    <source>
        <dbReference type="Proteomes" id="UP000447434"/>
    </source>
</evidence>
<dbReference type="GO" id="GO:0020037">
    <property type="term" value="F:heme binding"/>
    <property type="evidence" value="ECO:0007669"/>
    <property type="project" value="InterPro"/>
</dbReference>
<organism evidence="13 14">
    <name type="scientific">Lupinus albus</name>
    <name type="common">White lupine</name>
    <name type="synonym">Lupinus termis</name>
    <dbReference type="NCBI Taxonomy" id="3870"/>
    <lineage>
        <taxon>Eukaryota</taxon>
        <taxon>Viridiplantae</taxon>
        <taxon>Streptophyta</taxon>
        <taxon>Embryophyta</taxon>
        <taxon>Tracheophyta</taxon>
        <taxon>Spermatophyta</taxon>
        <taxon>Magnoliopsida</taxon>
        <taxon>eudicotyledons</taxon>
        <taxon>Gunneridae</taxon>
        <taxon>Pentapetalae</taxon>
        <taxon>rosids</taxon>
        <taxon>fabids</taxon>
        <taxon>Fabales</taxon>
        <taxon>Fabaceae</taxon>
        <taxon>Papilionoideae</taxon>
        <taxon>50 kb inversion clade</taxon>
        <taxon>genistoids sensu lato</taxon>
        <taxon>core genistoids</taxon>
        <taxon>Genisteae</taxon>
        <taxon>Lupinus</taxon>
    </lineage>
</organism>
<dbReference type="Pfam" id="PF00067">
    <property type="entry name" value="p450"/>
    <property type="match status" value="1"/>
</dbReference>
<dbReference type="PROSITE" id="PS00086">
    <property type="entry name" value="CYTOCHROME_P450"/>
    <property type="match status" value="1"/>
</dbReference>
<dbReference type="OrthoDB" id="2789670at2759"/>
<keyword evidence="5 11" id="KW-0479">Metal-binding</keyword>
<keyword evidence="3 11" id="KW-0349">Heme</keyword>
<keyword evidence="10" id="KW-0472">Membrane</keyword>
<comment type="cofactor">
    <cofactor evidence="1 11">
        <name>heme</name>
        <dbReference type="ChEBI" id="CHEBI:30413"/>
    </cofactor>
</comment>
<evidence type="ECO:0000256" key="9">
    <source>
        <dbReference type="ARBA" id="ARBA00023033"/>
    </source>
</evidence>
<sequence>MHLSGSFMISDALPYLRWLDLDGKEKEMKRIAKELDEFAQVWLEEHKRNRNSGEGELKGKHDFMDVLLSVVDQGEEFEGRDADTTVKATCLALIIAGTDTTTGTMTWALSLLINNQEALKKVVHELDTHVGKDRLVVESDLKSLVYLQAIIKETLRLYPAAPLNLPHESMEDCTIGGYHVPAGTRLFTNIYKLQRDPFVYNDPLEFRPERFLTTHKDKDLRGQHFELIPFSAGRRVCPGISFALQIMQLTLANLLHGFDIVTSDGEQVNMHEISGLTNIKASPLHVILTSRLTPQVYNEN</sequence>
<protein>
    <submittedName>
        <fullName evidence="13">Putative cytochrome P450</fullName>
    </submittedName>
</protein>
<dbReference type="GO" id="GO:0004497">
    <property type="term" value="F:monooxygenase activity"/>
    <property type="evidence" value="ECO:0007669"/>
    <property type="project" value="UniProtKB-KW"/>
</dbReference>
<dbReference type="GO" id="GO:0016705">
    <property type="term" value="F:oxidoreductase activity, acting on paired donors, with incorporation or reduction of molecular oxygen"/>
    <property type="evidence" value="ECO:0007669"/>
    <property type="project" value="InterPro"/>
</dbReference>
<keyword evidence="4" id="KW-0812">Transmembrane</keyword>
<dbReference type="InterPro" id="IPR036396">
    <property type="entry name" value="Cyt_P450_sf"/>
</dbReference>
<reference evidence="14" key="1">
    <citation type="journal article" date="2020" name="Nat. Commun.">
        <title>Genome sequence of the cluster root forming white lupin.</title>
        <authorList>
            <person name="Hufnagel B."/>
            <person name="Marques A."/>
            <person name="Soriano A."/>
            <person name="Marques L."/>
            <person name="Divol F."/>
            <person name="Doumas P."/>
            <person name="Sallet E."/>
            <person name="Mancinotti D."/>
            <person name="Carrere S."/>
            <person name="Marande W."/>
            <person name="Arribat S."/>
            <person name="Keller J."/>
            <person name="Huneau C."/>
            <person name="Blein T."/>
            <person name="Aime D."/>
            <person name="Laguerre M."/>
            <person name="Taylor J."/>
            <person name="Schubert V."/>
            <person name="Nelson M."/>
            <person name="Geu-Flores F."/>
            <person name="Crespi M."/>
            <person name="Gallardo-Guerrero K."/>
            <person name="Delaux P.-M."/>
            <person name="Salse J."/>
            <person name="Berges H."/>
            <person name="Guyot R."/>
            <person name="Gouzy J."/>
            <person name="Peret B."/>
        </authorList>
    </citation>
    <scope>NUCLEOTIDE SEQUENCE [LARGE SCALE GENOMIC DNA]</scope>
    <source>
        <strain evidence="14">cv. Amiga</strain>
    </source>
</reference>